<name>A0A392TRH0_9FABA</name>
<reference evidence="1 2" key="1">
    <citation type="journal article" date="2018" name="Front. Plant Sci.">
        <title>Red Clover (Trifolium pratense) and Zigzag Clover (T. medium) - A Picture of Genomic Similarities and Differences.</title>
        <authorList>
            <person name="Dluhosova J."/>
            <person name="Istvanek J."/>
            <person name="Nedelnik J."/>
            <person name="Repkova J."/>
        </authorList>
    </citation>
    <scope>NUCLEOTIDE SEQUENCE [LARGE SCALE GENOMIC DNA]</scope>
    <source>
        <strain evidence="2">cv. 10/8</strain>
        <tissue evidence="1">Leaf</tissue>
    </source>
</reference>
<sequence>MGRSFLIRDRELVSSDFSMDQIDVFSGSLEADECLYKNEIRNGPLLSGVCFGIFIGVPL</sequence>
<protein>
    <submittedName>
        <fullName evidence="1">Uncharacterized protein</fullName>
    </submittedName>
</protein>
<keyword evidence="2" id="KW-1185">Reference proteome</keyword>
<organism evidence="1 2">
    <name type="scientific">Trifolium medium</name>
    <dbReference type="NCBI Taxonomy" id="97028"/>
    <lineage>
        <taxon>Eukaryota</taxon>
        <taxon>Viridiplantae</taxon>
        <taxon>Streptophyta</taxon>
        <taxon>Embryophyta</taxon>
        <taxon>Tracheophyta</taxon>
        <taxon>Spermatophyta</taxon>
        <taxon>Magnoliopsida</taxon>
        <taxon>eudicotyledons</taxon>
        <taxon>Gunneridae</taxon>
        <taxon>Pentapetalae</taxon>
        <taxon>rosids</taxon>
        <taxon>fabids</taxon>
        <taxon>Fabales</taxon>
        <taxon>Fabaceae</taxon>
        <taxon>Papilionoideae</taxon>
        <taxon>50 kb inversion clade</taxon>
        <taxon>NPAAA clade</taxon>
        <taxon>Hologalegina</taxon>
        <taxon>IRL clade</taxon>
        <taxon>Trifolieae</taxon>
        <taxon>Trifolium</taxon>
    </lineage>
</organism>
<dbReference type="Proteomes" id="UP000265520">
    <property type="component" value="Unassembled WGS sequence"/>
</dbReference>
<dbReference type="EMBL" id="LXQA010625621">
    <property type="protein sequence ID" value="MCI62800.1"/>
    <property type="molecule type" value="Genomic_DNA"/>
</dbReference>
<proteinExistence type="predicted"/>
<evidence type="ECO:0000313" key="2">
    <source>
        <dbReference type="Proteomes" id="UP000265520"/>
    </source>
</evidence>
<dbReference type="AlphaFoldDB" id="A0A392TRH0"/>
<feature type="non-terminal residue" evidence="1">
    <location>
        <position position="59"/>
    </location>
</feature>
<evidence type="ECO:0000313" key="1">
    <source>
        <dbReference type="EMBL" id="MCI62800.1"/>
    </source>
</evidence>
<comment type="caution">
    <text evidence="1">The sequence shown here is derived from an EMBL/GenBank/DDBJ whole genome shotgun (WGS) entry which is preliminary data.</text>
</comment>
<accession>A0A392TRH0</accession>